<reference evidence="17" key="1">
    <citation type="submission" date="2021-03" db="EMBL/GenBank/DDBJ databases">
        <authorList>
            <person name="Bekaert M."/>
        </authorList>
    </citation>
    <scope>NUCLEOTIDE SEQUENCE</scope>
</reference>
<evidence type="ECO:0000313" key="18">
    <source>
        <dbReference type="Proteomes" id="UP000683360"/>
    </source>
</evidence>
<dbReference type="GO" id="GO:0005509">
    <property type="term" value="F:calcium ion binding"/>
    <property type="evidence" value="ECO:0007669"/>
    <property type="project" value="UniProtKB-UniRule"/>
</dbReference>
<dbReference type="PROSITE" id="PS00232">
    <property type="entry name" value="CADHERIN_1"/>
    <property type="match status" value="2"/>
</dbReference>
<dbReference type="PROSITE" id="PS50268">
    <property type="entry name" value="CADHERIN_2"/>
    <property type="match status" value="6"/>
</dbReference>
<accession>A0A8S3QMK6</accession>
<comment type="subcellular location">
    <subcellularLocation>
        <location evidence="1">Cell membrane</location>
        <topology evidence="1">Single-pass type I membrane protein</topology>
    </subcellularLocation>
</comment>
<dbReference type="Pfam" id="PF08266">
    <property type="entry name" value="Cadherin_2"/>
    <property type="match status" value="1"/>
</dbReference>
<dbReference type="InterPro" id="IPR050174">
    <property type="entry name" value="Protocadherin/Cadherin-CA"/>
</dbReference>
<dbReference type="AlphaFoldDB" id="A0A8S3QMK6"/>
<evidence type="ECO:0000256" key="14">
    <source>
        <dbReference type="SAM" id="Phobius"/>
    </source>
</evidence>
<keyword evidence="8" id="KW-0130">Cell adhesion</keyword>
<keyword evidence="4 14" id="KW-0812">Transmembrane</keyword>
<dbReference type="PRINTS" id="PR00205">
    <property type="entry name" value="CADHERIN"/>
</dbReference>
<keyword evidence="3" id="KW-0245">EGF-like domain</keyword>
<feature type="signal peptide" evidence="15">
    <location>
        <begin position="1"/>
        <end position="19"/>
    </location>
</feature>
<dbReference type="GO" id="GO:0005886">
    <property type="term" value="C:plasma membrane"/>
    <property type="evidence" value="ECO:0007669"/>
    <property type="project" value="UniProtKB-SubCell"/>
</dbReference>
<keyword evidence="2" id="KW-1003">Cell membrane</keyword>
<dbReference type="GO" id="GO:0007156">
    <property type="term" value="P:homophilic cell adhesion via plasma membrane adhesion molecules"/>
    <property type="evidence" value="ECO:0007669"/>
    <property type="project" value="InterPro"/>
</dbReference>
<dbReference type="SMART" id="SM00112">
    <property type="entry name" value="CA"/>
    <property type="match status" value="7"/>
</dbReference>
<feature type="domain" description="Cadherin" evidence="16">
    <location>
        <begin position="362"/>
        <end position="465"/>
    </location>
</feature>
<keyword evidence="12" id="KW-0325">Glycoprotein</keyword>
<organism evidence="17 18">
    <name type="scientific">Mytilus edulis</name>
    <name type="common">Blue mussel</name>
    <dbReference type="NCBI Taxonomy" id="6550"/>
    <lineage>
        <taxon>Eukaryota</taxon>
        <taxon>Metazoa</taxon>
        <taxon>Spiralia</taxon>
        <taxon>Lophotrochozoa</taxon>
        <taxon>Mollusca</taxon>
        <taxon>Bivalvia</taxon>
        <taxon>Autobranchia</taxon>
        <taxon>Pteriomorphia</taxon>
        <taxon>Mytilida</taxon>
        <taxon>Mytiloidea</taxon>
        <taxon>Mytilidae</taxon>
        <taxon>Mytilinae</taxon>
        <taxon>Mytilus</taxon>
    </lineage>
</organism>
<evidence type="ECO:0000256" key="4">
    <source>
        <dbReference type="ARBA" id="ARBA00022692"/>
    </source>
</evidence>
<keyword evidence="5 15" id="KW-0732">Signal</keyword>
<evidence type="ECO:0000256" key="2">
    <source>
        <dbReference type="ARBA" id="ARBA00022475"/>
    </source>
</evidence>
<dbReference type="Gene3D" id="2.60.40.60">
    <property type="entry name" value="Cadherins"/>
    <property type="match status" value="7"/>
</dbReference>
<evidence type="ECO:0000256" key="3">
    <source>
        <dbReference type="ARBA" id="ARBA00022536"/>
    </source>
</evidence>
<dbReference type="SUPFAM" id="SSF49313">
    <property type="entry name" value="Cadherin-like"/>
    <property type="match status" value="7"/>
</dbReference>
<dbReference type="InterPro" id="IPR015919">
    <property type="entry name" value="Cadherin-like_sf"/>
</dbReference>
<comment type="caution">
    <text evidence="17">The sequence shown here is derived from an EMBL/GenBank/DDBJ whole genome shotgun (WGS) entry which is preliminary data.</text>
</comment>
<dbReference type="PANTHER" id="PTHR24028">
    <property type="entry name" value="CADHERIN-87A"/>
    <property type="match status" value="1"/>
</dbReference>
<dbReference type="FunFam" id="2.60.40.60:FF:000002">
    <property type="entry name" value="Protocadherin alpha 2"/>
    <property type="match status" value="1"/>
</dbReference>
<evidence type="ECO:0000256" key="9">
    <source>
        <dbReference type="ARBA" id="ARBA00022989"/>
    </source>
</evidence>
<name>A0A8S3QMK6_MYTED</name>
<keyword evidence="6" id="KW-0677">Repeat</keyword>
<evidence type="ECO:0000256" key="1">
    <source>
        <dbReference type="ARBA" id="ARBA00004251"/>
    </source>
</evidence>
<dbReference type="FunFam" id="2.60.40.60:FF:000007">
    <property type="entry name" value="Protocadherin alpha 2"/>
    <property type="match status" value="1"/>
</dbReference>
<keyword evidence="11" id="KW-1015">Disulfide bond</keyword>
<feature type="chain" id="PRO_5035717253" description="Cadherin domain-containing protein" evidence="15">
    <location>
        <begin position="20"/>
        <end position="898"/>
    </location>
</feature>
<evidence type="ECO:0000256" key="11">
    <source>
        <dbReference type="ARBA" id="ARBA00023157"/>
    </source>
</evidence>
<evidence type="ECO:0000256" key="12">
    <source>
        <dbReference type="ARBA" id="ARBA00023180"/>
    </source>
</evidence>
<evidence type="ECO:0000256" key="5">
    <source>
        <dbReference type="ARBA" id="ARBA00022729"/>
    </source>
</evidence>
<evidence type="ECO:0000256" key="13">
    <source>
        <dbReference type="PROSITE-ProRule" id="PRU00043"/>
    </source>
</evidence>
<dbReference type="FunFam" id="2.60.40.60:FF:000020">
    <property type="entry name" value="Dachsous cadherin-related 1b"/>
    <property type="match status" value="1"/>
</dbReference>
<feature type="domain" description="Cadherin" evidence="16">
    <location>
        <begin position="245"/>
        <end position="354"/>
    </location>
</feature>
<dbReference type="EMBL" id="CAJPWZ010000572">
    <property type="protein sequence ID" value="CAG2196790.1"/>
    <property type="molecule type" value="Genomic_DNA"/>
</dbReference>
<keyword evidence="18" id="KW-1185">Reference proteome</keyword>
<dbReference type="PANTHER" id="PTHR24028:SF146">
    <property type="entry name" value="CADHERIN 96CB, ISOFORM D-RELATED"/>
    <property type="match status" value="1"/>
</dbReference>
<dbReference type="FunFam" id="2.60.40.60:FF:000134">
    <property type="entry name" value="protocadherin Fat 4"/>
    <property type="match status" value="1"/>
</dbReference>
<protein>
    <recommendedName>
        <fullName evidence="16">Cadherin domain-containing protein</fullName>
    </recommendedName>
</protein>
<dbReference type="FunFam" id="2.60.40.60:FF:000058">
    <property type="entry name" value="FAT atypical cadherin 3"/>
    <property type="match status" value="1"/>
</dbReference>
<dbReference type="InterPro" id="IPR002126">
    <property type="entry name" value="Cadherin-like_dom"/>
</dbReference>
<evidence type="ECO:0000256" key="15">
    <source>
        <dbReference type="SAM" id="SignalP"/>
    </source>
</evidence>
<gene>
    <name evidence="17" type="ORF">MEDL_11646</name>
</gene>
<dbReference type="Pfam" id="PF00028">
    <property type="entry name" value="Cadherin"/>
    <property type="match status" value="5"/>
</dbReference>
<evidence type="ECO:0000256" key="6">
    <source>
        <dbReference type="ARBA" id="ARBA00022737"/>
    </source>
</evidence>
<feature type="domain" description="Cadherin" evidence="16">
    <location>
        <begin position="136"/>
        <end position="245"/>
    </location>
</feature>
<keyword evidence="9 14" id="KW-1133">Transmembrane helix</keyword>
<evidence type="ECO:0000259" key="16">
    <source>
        <dbReference type="PROSITE" id="PS50268"/>
    </source>
</evidence>
<evidence type="ECO:0000256" key="7">
    <source>
        <dbReference type="ARBA" id="ARBA00022837"/>
    </source>
</evidence>
<evidence type="ECO:0000256" key="10">
    <source>
        <dbReference type="ARBA" id="ARBA00023136"/>
    </source>
</evidence>
<feature type="transmembrane region" description="Helical" evidence="14">
    <location>
        <begin position="752"/>
        <end position="777"/>
    </location>
</feature>
<sequence>MGTMKIFAVVLLLVDFIHCSTLSFSIEEEKAIDTIVGNIAVNSGLSSNMSGQDFNMLEYKRVSTNSENSADLFNIVETTGDIKTTTVIDREEICKLKQTCDITFDVAVSSPFSNFFALYTIEISILDKNDNVPTFPQSSITLEIHEDDSIGTLYSLDSAQDKDIGINSIQGYEISPLNSTFDLNVERNLDQSFILRVELHQKLDREVDDFYQFHVTAKDGGSPPNIGTMTVDVKVIDANDNKPEFQSDYNISIKENFSVGNTLLQLLATDKDIGENGRVFYRFSPHQSDLDNIQQVFSLNSETGKINLKQAFDYGQKNLYKFYVDASDHGTDPQWSQTLVTIRVEDDGNNPPHVTFSYLVSKINSNTVNISEAEKVGKAIAIVNVQDSDSGKSGQVTCVINNDKFELQSLSAGKYAVIIKQILDRETADTHTITVTCNDQGNPPMTTQESFTVQLADENDCTPMFNVNYAYFAAISENSTSGSLVTQVTASDCDAGHNSIIRYFLHADGVDSFVINDITGIINTKKVFDREINPRLTFRVLAVDSGSRPLTGTATVVVNVTDVNDNSPTFNVTAFNFHVLENQDAQTLVGKLTAFDLDEGENARLTFSLVGNNADVPFHVYPNGTIMTTQKLNREDKSEYRFRIVVSDHGIVQKLCHSNVNATDADSGINADLAYSIVAGNQLGIFDINKHGQIILASTHMIKEDTVFPVVISVKDKGVNPRETTQDVFIVLVYANMAAVSPVKDNTTGNKYVVISAVVVAFTALVSAVIIAIIIILRRNDKKLAEQSRREKVKHANGDVFTNGTVSYDPNHGDLSRKKKKEVSFSLEDDLDNAFDASSFSYDDRDHNSMKPSKNNTMQFQQFLIQPDKQVLYLFNKCGVGDAECLSVCQKILSTHTQ</sequence>
<dbReference type="CDD" id="cd11304">
    <property type="entry name" value="Cadherin_repeat"/>
    <property type="match status" value="7"/>
</dbReference>
<feature type="domain" description="Cadherin" evidence="16">
    <location>
        <begin position="18"/>
        <end position="135"/>
    </location>
</feature>
<evidence type="ECO:0000256" key="8">
    <source>
        <dbReference type="ARBA" id="ARBA00022889"/>
    </source>
</evidence>
<keyword evidence="7 13" id="KW-0106">Calcium</keyword>
<dbReference type="InterPro" id="IPR020894">
    <property type="entry name" value="Cadherin_CS"/>
</dbReference>
<keyword evidence="10 14" id="KW-0472">Membrane</keyword>
<dbReference type="OrthoDB" id="6252479at2759"/>
<proteinExistence type="predicted"/>
<evidence type="ECO:0000313" key="17">
    <source>
        <dbReference type="EMBL" id="CAG2196790.1"/>
    </source>
</evidence>
<feature type="domain" description="Cadherin" evidence="16">
    <location>
        <begin position="571"/>
        <end position="711"/>
    </location>
</feature>
<dbReference type="Proteomes" id="UP000683360">
    <property type="component" value="Unassembled WGS sequence"/>
</dbReference>
<dbReference type="InterPro" id="IPR013164">
    <property type="entry name" value="Cadherin_N"/>
</dbReference>
<feature type="domain" description="Cadherin" evidence="16">
    <location>
        <begin position="467"/>
        <end position="570"/>
    </location>
</feature>